<accession>A4YAX0</accession>
<dbReference type="eggNOG" id="COG3118">
    <property type="taxonomic scope" value="Bacteria"/>
</dbReference>
<evidence type="ECO:0000256" key="6">
    <source>
        <dbReference type="ARBA" id="ARBA00023284"/>
    </source>
</evidence>
<dbReference type="InterPro" id="IPR049299">
    <property type="entry name" value="Thio2_N"/>
</dbReference>
<reference evidence="9" key="1">
    <citation type="submission" date="2007-04" db="EMBL/GenBank/DDBJ databases">
        <title>Complete sequence of Shewanella putrefaciens CN-32.</title>
        <authorList>
            <consortium name="US DOE Joint Genome Institute"/>
            <person name="Copeland A."/>
            <person name="Lucas S."/>
            <person name="Lapidus A."/>
            <person name="Barry K."/>
            <person name="Detter J.C."/>
            <person name="Glavina del Rio T."/>
            <person name="Hammon N."/>
            <person name="Israni S."/>
            <person name="Dalin E."/>
            <person name="Tice H."/>
            <person name="Pitluck S."/>
            <person name="Chain P."/>
            <person name="Malfatti S."/>
            <person name="Shin M."/>
            <person name="Vergez L."/>
            <person name="Schmutz J."/>
            <person name="Larimer F."/>
            <person name="Land M."/>
            <person name="Hauser L."/>
            <person name="Kyrpides N."/>
            <person name="Mikhailova N."/>
            <person name="Romine M.F."/>
            <person name="Fredrickson J."/>
            <person name="Tiedje J."/>
            <person name="Richardson P."/>
        </authorList>
    </citation>
    <scope>NUCLEOTIDE SEQUENCE [LARGE SCALE GENOMIC DNA]</scope>
    <source>
        <strain evidence="9">CN-32</strain>
    </source>
</reference>
<keyword evidence="2" id="KW-0813">Transport</keyword>
<dbReference type="InterPro" id="IPR036249">
    <property type="entry name" value="Thioredoxin-like_sf"/>
</dbReference>
<dbReference type="PANTHER" id="PTHR45663">
    <property type="entry name" value="GEO12009P1"/>
    <property type="match status" value="1"/>
</dbReference>
<dbReference type="PANTHER" id="PTHR45663:SF40">
    <property type="entry name" value="THIOREDOXIN 2"/>
    <property type="match status" value="1"/>
</dbReference>
<keyword evidence="5" id="KW-1015">Disulfide bond</keyword>
<dbReference type="InterPro" id="IPR005746">
    <property type="entry name" value="Thioredoxin"/>
</dbReference>
<dbReference type="PRINTS" id="PR00421">
    <property type="entry name" value="THIOREDOXIN"/>
</dbReference>
<dbReference type="STRING" id="319224.Sputcn32_3392"/>
<dbReference type="KEGG" id="spc:Sputcn32_3392"/>
<keyword evidence="6" id="KW-0676">Redox-active center</keyword>
<dbReference type="Gene3D" id="2.30.30.380">
    <property type="entry name" value="Zn-finger domain of Sec23/24"/>
    <property type="match status" value="1"/>
</dbReference>
<dbReference type="AlphaFoldDB" id="A4YAX0"/>
<proteinExistence type="inferred from homology"/>
<dbReference type="Pfam" id="PF21352">
    <property type="entry name" value="Zn_ribbon_Thio2"/>
    <property type="match status" value="1"/>
</dbReference>
<dbReference type="InterPro" id="IPR013766">
    <property type="entry name" value="Thioredoxin_domain"/>
</dbReference>
<dbReference type="PROSITE" id="PS51352">
    <property type="entry name" value="THIOREDOXIN_2"/>
    <property type="match status" value="1"/>
</dbReference>
<dbReference type="HOGENOM" id="CLU_090389_10_0_6"/>
<evidence type="ECO:0000256" key="7">
    <source>
        <dbReference type="NCBIfam" id="TIGR01068"/>
    </source>
</evidence>
<dbReference type="InterPro" id="IPR017937">
    <property type="entry name" value="Thioredoxin_CS"/>
</dbReference>
<evidence type="ECO:0000259" key="8">
    <source>
        <dbReference type="PROSITE" id="PS51352"/>
    </source>
</evidence>
<dbReference type="Gene3D" id="3.40.30.10">
    <property type="entry name" value="Glutaredoxin"/>
    <property type="match status" value="1"/>
</dbReference>
<evidence type="ECO:0000256" key="3">
    <source>
        <dbReference type="ARBA" id="ARBA00022723"/>
    </source>
</evidence>
<sequence>MPSFITSTRLVITSTPPLNIRPLAQYMKHTDVLFWSFAMIIACPHCDTLNRVPNERLNQHPTCGKCKLSVFTAAPIELTSANFTNHATKSELSLVVDFWASWCGPCKSFAPIFSEAAKTWEPQFRFGKINTEQQQSLAAQFNIRSIPTLMIFKQGHILAQQAGALPKSAFDQWLTSYR</sequence>
<comment type="similarity">
    <text evidence="1">Belongs to the thioredoxin family.</text>
</comment>
<evidence type="ECO:0000256" key="4">
    <source>
        <dbReference type="ARBA" id="ARBA00022982"/>
    </source>
</evidence>
<dbReference type="SUPFAM" id="SSF52833">
    <property type="entry name" value="Thioredoxin-like"/>
    <property type="match status" value="1"/>
</dbReference>
<dbReference type="SMR" id="A4YAX0"/>
<evidence type="ECO:0000256" key="1">
    <source>
        <dbReference type="ARBA" id="ARBA00008987"/>
    </source>
</evidence>
<dbReference type="GO" id="GO:0046872">
    <property type="term" value="F:metal ion binding"/>
    <property type="evidence" value="ECO:0007669"/>
    <property type="project" value="UniProtKB-KW"/>
</dbReference>
<dbReference type="NCBIfam" id="TIGR01068">
    <property type="entry name" value="thioredoxin"/>
    <property type="match status" value="1"/>
</dbReference>
<dbReference type="EMBL" id="CP000681">
    <property type="protein sequence ID" value="ABP77103.1"/>
    <property type="molecule type" value="Genomic_DNA"/>
</dbReference>
<evidence type="ECO:0000313" key="9">
    <source>
        <dbReference type="EMBL" id="ABP77103.1"/>
    </source>
</evidence>
<dbReference type="NCBIfam" id="NF008229">
    <property type="entry name" value="PRK10996.1"/>
    <property type="match status" value="1"/>
</dbReference>
<feature type="domain" description="Thioredoxin" evidence="8">
    <location>
        <begin position="67"/>
        <end position="178"/>
    </location>
</feature>
<dbReference type="PROSITE" id="PS00194">
    <property type="entry name" value="THIOREDOXIN_1"/>
    <property type="match status" value="1"/>
</dbReference>
<dbReference type="FunFam" id="3.40.30.10:FF:000001">
    <property type="entry name" value="Thioredoxin"/>
    <property type="match status" value="1"/>
</dbReference>
<evidence type="ECO:0000256" key="5">
    <source>
        <dbReference type="ARBA" id="ARBA00023157"/>
    </source>
</evidence>
<name>A4YAX0_SHEPC</name>
<gene>
    <name evidence="9" type="ordered locus">Sputcn32_3392</name>
</gene>
<organism evidence="9">
    <name type="scientific">Shewanella putrefaciens (strain CN-32 / ATCC BAA-453)</name>
    <dbReference type="NCBI Taxonomy" id="319224"/>
    <lineage>
        <taxon>Bacteria</taxon>
        <taxon>Pseudomonadati</taxon>
        <taxon>Pseudomonadota</taxon>
        <taxon>Gammaproteobacteria</taxon>
        <taxon>Alteromonadales</taxon>
        <taxon>Shewanellaceae</taxon>
        <taxon>Shewanella</taxon>
    </lineage>
</organism>
<dbReference type="CDD" id="cd02947">
    <property type="entry name" value="TRX_family"/>
    <property type="match status" value="1"/>
</dbReference>
<keyword evidence="3" id="KW-0479">Metal-binding</keyword>
<protein>
    <recommendedName>
        <fullName evidence="7">Thioredoxin</fullName>
    </recommendedName>
</protein>
<dbReference type="GO" id="GO:0005829">
    <property type="term" value="C:cytosol"/>
    <property type="evidence" value="ECO:0007669"/>
    <property type="project" value="TreeGrafter"/>
</dbReference>
<dbReference type="GO" id="GO:0015035">
    <property type="term" value="F:protein-disulfide reductase activity"/>
    <property type="evidence" value="ECO:0007669"/>
    <property type="project" value="UniProtKB-UniRule"/>
</dbReference>
<dbReference type="Pfam" id="PF00085">
    <property type="entry name" value="Thioredoxin"/>
    <property type="match status" value="1"/>
</dbReference>
<keyword evidence="4" id="KW-0249">Electron transport</keyword>
<evidence type="ECO:0000256" key="2">
    <source>
        <dbReference type="ARBA" id="ARBA00022448"/>
    </source>
</evidence>